<dbReference type="EMBL" id="JAWJWF010000002">
    <property type="protein sequence ID" value="KAK6637727.1"/>
    <property type="molecule type" value="Genomic_DNA"/>
</dbReference>
<feature type="region of interest" description="Disordered" evidence="1">
    <location>
        <begin position="59"/>
        <end position="82"/>
    </location>
</feature>
<keyword evidence="2" id="KW-1133">Transmembrane helix</keyword>
<evidence type="ECO:0000256" key="1">
    <source>
        <dbReference type="SAM" id="MobiDB-lite"/>
    </source>
</evidence>
<dbReference type="PANTHER" id="PTHR44321:SF1">
    <property type="entry name" value="TRANSDUCIN BETA-LIKE PROTEIN 2"/>
    <property type="match status" value="1"/>
</dbReference>
<evidence type="ECO:0000313" key="4">
    <source>
        <dbReference type="Proteomes" id="UP001359485"/>
    </source>
</evidence>
<sequence>MADGFTELPIFLISLVAGAAVVVSLFVSKLVTRVPIPRLSNTDAQEKSKISESLCVVSKKSHQSHINKSNNKRKHEDKHVRDGKQTFNKQWLLTSLKDHSSSILDMEFSLNEKYLTACSKVITWF</sequence>
<organism evidence="3 4">
    <name type="scientific">Polyplax serrata</name>
    <name type="common">Common mouse louse</name>
    <dbReference type="NCBI Taxonomy" id="468196"/>
    <lineage>
        <taxon>Eukaryota</taxon>
        <taxon>Metazoa</taxon>
        <taxon>Ecdysozoa</taxon>
        <taxon>Arthropoda</taxon>
        <taxon>Hexapoda</taxon>
        <taxon>Insecta</taxon>
        <taxon>Pterygota</taxon>
        <taxon>Neoptera</taxon>
        <taxon>Paraneoptera</taxon>
        <taxon>Psocodea</taxon>
        <taxon>Troctomorpha</taxon>
        <taxon>Phthiraptera</taxon>
        <taxon>Anoplura</taxon>
        <taxon>Polyplacidae</taxon>
        <taxon>Polyplax</taxon>
    </lineage>
</organism>
<dbReference type="InterPro" id="IPR042410">
    <property type="entry name" value="WBSCR13"/>
</dbReference>
<gene>
    <name evidence="3" type="ORF">RUM44_008149</name>
</gene>
<evidence type="ECO:0008006" key="5">
    <source>
        <dbReference type="Google" id="ProtNLM"/>
    </source>
</evidence>
<dbReference type="Proteomes" id="UP001359485">
    <property type="component" value="Unassembled WGS sequence"/>
</dbReference>
<keyword evidence="2" id="KW-0812">Transmembrane</keyword>
<protein>
    <recommendedName>
        <fullName evidence="5">ATP synthase F0 subunit 8</fullName>
    </recommendedName>
</protein>
<comment type="caution">
    <text evidence="3">The sequence shown here is derived from an EMBL/GenBank/DDBJ whole genome shotgun (WGS) entry which is preliminary data.</text>
</comment>
<accession>A0ABR1BBM2</accession>
<feature type="transmembrane region" description="Helical" evidence="2">
    <location>
        <begin position="12"/>
        <end position="31"/>
    </location>
</feature>
<dbReference type="PANTHER" id="PTHR44321">
    <property type="entry name" value="TRANSDUCIN BETA-LIKE PROTEIN 2"/>
    <property type="match status" value="1"/>
</dbReference>
<keyword evidence="2" id="KW-0472">Membrane</keyword>
<evidence type="ECO:0000256" key="2">
    <source>
        <dbReference type="SAM" id="Phobius"/>
    </source>
</evidence>
<evidence type="ECO:0000313" key="3">
    <source>
        <dbReference type="EMBL" id="KAK6637727.1"/>
    </source>
</evidence>
<keyword evidence="4" id="KW-1185">Reference proteome</keyword>
<feature type="compositionally biased region" description="Basic residues" evidence="1">
    <location>
        <begin position="59"/>
        <end position="76"/>
    </location>
</feature>
<proteinExistence type="predicted"/>
<reference evidence="3 4" key="1">
    <citation type="submission" date="2023-09" db="EMBL/GenBank/DDBJ databases">
        <title>Genomes of two closely related lineages of the louse Polyplax serrata with different host specificities.</title>
        <authorList>
            <person name="Martinu J."/>
            <person name="Tarabai H."/>
            <person name="Stefka J."/>
            <person name="Hypsa V."/>
        </authorList>
    </citation>
    <scope>NUCLEOTIDE SEQUENCE [LARGE SCALE GENOMIC DNA]</scope>
    <source>
        <strain evidence="3">98ZLc_SE</strain>
    </source>
</reference>
<name>A0ABR1BBM2_POLSC</name>